<dbReference type="CAZy" id="PL11">
    <property type="family name" value="Polysaccharide Lyase Family 11"/>
</dbReference>
<name>B0C834_ACAM1</name>
<dbReference type="InterPro" id="IPR028994">
    <property type="entry name" value="Integrin_alpha_N"/>
</dbReference>
<dbReference type="SUPFAM" id="SSF69318">
    <property type="entry name" value="Integrin alpha N-terminal domain"/>
    <property type="match status" value="1"/>
</dbReference>
<gene>
    <name evidence="2" type="ordered locus">AM1_2718</name>
</gene>
<dbReference type="STRING" id="329726.AM1_2718"/>
<dbReference type="Proteomes" id="UP000000268">
    <property type="component" value="Chromosome"/>
</dbReference>
<evidence type="ECO:0000259" key="1">
    <source>
        <dbReference type="Pfam" id="PF21348"/>
    </source>
</evidence>
<dbReference type="KEGG" id="amr:AM1_2718"/>
<dbReference type="PANTHER" id="PTHR43118">
    <property type="entry name" value="RHAMNOGALACTURONAN LYASE (EUROFUNG)"/>
    <property type="match status" value="1"/>
</dbReference>
<protein>
    <submittedName>
        <fullName evidence="2">FG-GAP repeat domain protein</fullName>
    </submittedName>
</protein>
<proteinExistence type="predicted"/>
<dbReference type="HOGENOM" id="CLU_025619_0_0_3"/>
<dbReference type="InterPro" id="IPR034641">
    <property type="entry name" value="RGL11"/>
</dbReference>
<keyword evidence="3" id="KW-1185">Reference proteome</keyword>
<dbReference type="PROSITE" id="PS51257">
    <property type="entry name" value="PROKAR_LIPOPROTEIN"/>
    <property type="match status" value="1"/>
</dbReference>
<dbReference type="AlphaFoldDB" id="B0C834"/>
<dbReference type="Pfam" id="PF21348">
    <property type="entry name" value="RGL11_C"/>
    <property type="match status" value="1"/>
</dbReference>
<dbReference type="eggNOG" id="COG3401">
    <property type="taxonomic scope" value="Bacteria"/>
</dbReference>
<feature type="domain" description="Rhamnogalacturonan lyase family 11 C-terminal" evidence="1">
    <location>
        <begin position="233"/>
        <end position="469"/>
    </location>
</feature>
<dbReference type="PANTHER" id="PTHR43118:SF1">
    <property type="entry name" value="RHAMNOGALACTURONAN LYASE (EUROFUNG)"/>
    <property type="match status" value="1"/>
</dbReference>
<accession>B0C834</accession>
<evidence type="ECO:0000313" key="3">
    <source>
        <dbReference type="Proteomes" id="UP000000268"/>
    </source>
</evidence>
<organism evidence="2 3">
    <name type="scientific">Acaryochloris marina (strain MBIC 11017)</name>
    <dbReference type="NCBI Taxonomy" id="329726"/>
    <lineage>
        <taxon>Bacteria</taxon>
        <taxon>Bacillati</taxon>
        <taxon>Cyanobacteriota</taxon>
        <taxon>Cyanophyceae</taxon>
        <taxon>Acaryochloridales</taxon>
        <taxon>Acaryochloridaceae</taxon>
        <taxon>Acaryochloris</taxon>
    </lineage>
</organism>
<evidence type="ECO:0000313" key="2">
    <source>
        <dbReference type="EMBL" id="ABW27718.1"/>
    </source>
</evidence>
<dbReference type="EMBL" id="CP000828">
    <property type="protein sequence ID" value="ABW27718.1"/>
    <property type="molecule type" value="Genomic_DNA"/>
</dbReference>
<reference evidence="2 3" key="1">
    <citation type="journal article" date="2008" name="Proc. Natl. Acad. Sci. U.S.A.">
        <title>Niche adaptation and genome expansion in the chlorophyll d-producing cyanobacterium Acaryochloris marina.</title>
        <authorList>
            <person name="Swingley W.D."/>
            <person name="Chen M."/>
            <person name="Cheung P.C."/>
            <person name="Conrad A.L."/>
            <person name="Dejesa L.C."/>
            <person name="Hao J."/>
            <person name="Honchak B.M."/>
            <person name="Karbach L.E."/>
            <person name="Kurdoglu A."/>
            <person name="Lahiri S."/>
            <person name="Mastrian S.D."/>
            <person name="Miyashita H."/>
            <person name="Page L."/>
            <person name="Ramakrishna P."/>
            <person name="Satoh S."/>
            <person name="Sattley W.M."/>
            <person name="Shimada Y."/>
            <person name="Taylor H.L."/>
            <person name="Tomo T."/>
            <person name="Tsuchiya T."/>
            <person name="Wang Z.T."/>
            <person name="Raymond J."/>
            <person name="Mimuro M."/>
            <person name="Blankenship R.E."/>
            <person name="Touchman J.W."/>
        </authorList>
    </citation>
    <scope>NUCLEOTIDE SEQUENCE [LARGE SCALE GENOMIC DNA]</scope>
    <source>
        <strain evidence="3">MBIC 11017</strain>
    </source>
</reference>
<sequence>MRKISLKKEVKILIKHTHKILSLILFLVVLQGCESENLKSKNIPYSGIEPIRIPLDLPEFEDGSGGLIAYDLNNDDQRDYLITQKNQISVFDSTGKKLWDKKVDIHVTEKAEAQGLPGLHAPGLQVADVDSDQKIEVLFLSSDNKLHIVDGENGKSKKIVQLNVPKKVQRWEHLVVVNFRGEGDKDLLLQATTNTNYRLGKHLAAYSIEELIKTEKPKPLWVQNDFHSPAHNGARVVDLDGDGKDEVIGGNIVNSLGEIVFQLPIKLQNAPHIDSVFIADVKPDSSGLEVVALEEGGDNRIFLYNTKELFWQADYKNQEPQNAAVGDFDLEKPGLEIWCRSRYKDQRPFVFDSTGKLIDIYKIENVAPKGWTTKGVEVIVPIHWTGEPKQLAAAKERHESGDVGLFKPLTGEFVDKFQTVADRLYIADVTGDWREELVVMNHQELRIYQNPAPNPRPDRPSLWENEYYRRSKLTWNYYSP</sequence>
<dbReference type="InterPro" id="IPR049366">
    <property type="entry name" value="RGL11_C"/>
</dbReference>
<dbReference type="RefSeq" id="WP_012163165.1">
    <property type="nucleotide sequence ID" value="NC_009925.1"/>
</dbReference>